<dbReference type="PANTHER" id="PTHR12526:SF638">
    <property type="entry name" value="SPORE COAT PROTEIN SA"/>
    <property type="match status" value="1"/>
</dbReference>
<evidence type="ECO:0000259" key="2">
    <source>
        <dbReference type="Pfam" id="PF13439"/>
    </source>
</evidence>
<reference evidence="3 4" key="1">
    <citation type="submission" date="2020-10" db="EMBL/GenBank/DDBJ databases">
        <authorList>
            <person name="Castelo-Branco R."/>
            <person name="Eusebio N."/>
            <person name="Adriana R."/>
            <person name="Vieira A."/>
            <person name="Brugerolle De Fraissinette N."/>
            <person name="Rezende De Castro R."/>
            <person name="Schneider M.P."/>
            <person name="Vasconcelos V."/>
            <person name="Leao P.N."/>
        </authorList>
    </citation>
    <scope>NUCLEOTIDE SEQUENCE [LARGE SCALE GENOMIC DNA]</scope>
    <source>
        <strain evidence="3 4">LEGE 06123</strain>
    </source>
</reference>
<dbReference type="InterPro" id="IPR001296">
    <property type="entry name" value="Glyco_trans_1"/>
</dbReference>
<evidence type="ECO:0000313" key="4">
    <source>
        <dbReference type="Proteomes" id="UP000651156"/>
    </source>
</evidence>
<dbReference type="Gene3D" id="3.40.50.2000">
    <property type="entry name" value="Glycogen Phosphorylase B"/>
    <property type="match status" value="2"/>
</dbReference>
<feature type="domain" description="Glycosyltransferase subfamily 4-like N-terminal" evidence="2">
    <location>
        <begin position="15"/>
        <end position="168"/>
    </location>
</feature>
<dbReference type="SUPFAM" id="SSF53756">
    <property type="entry name" value="UDP-Glycosyltransferase/glycogen phosphorylase"/>
    <property type="match status" value="1"/>
</dbReference>
<gene>
    <name evidence="3" type="ORF">IQ230_18845</name>
</gene>
<evidence type="ECO:0000259" key="1">
    <source>
        <dbReference type="Pfam" id="PF00534"/>
    </source>
</evidence>
<accession>A0ABR9UVT4</accession>
<organism evidence="3 4">
    <name type="scientific">Gloeocapsopsis crepidinum LEGE 06123</name>
    <dbReference type="NCBI Taxonomy" id="588587"/>
    <lineage>
        <taxon>Bacteria</taxon>
        <taxon>Bacillati</taxon>
        <taxon>Cyanobacteriota</taxon>
        <taxon>Cyanophyceae</taxon>
        <taxon>Oscillatoriophycideae</taxon>
        <taxon>Chroococcales</taxon>
        <taxon>Chroococcaceae</taxon>
        <taxon>Gloeocapsopsis</taxon>
    </lineage>
</organism>
<name>A0ABR9UVT4_9CHRO</name>
<dbReference type="Proteomes" id="UP000651156">
    <property type="component" value="Unassembled WGS sequence"/>
</dbReference>
<dbReference type="PANTHER" id="PTHR12526">
    <property type="entry name" value="GLYCOSYLTRANSFERASE"/>
    <property type="match status" value="1"/>
</dbReference>
<sequence>MHVIVLENQPSSQRGGQELILLDVCKGLADRGHQISLLYLEEGNLIKQYQEFCTHLIKVNSFLLDRNTIKNSLKFFTDIWKVPISKNSVVYSNRYHDVVFGYLLSLIKQIPFVCYLQLPPHTKKFGRPHTLGLKGVNKFIALSKQTKLDWLDVGLKEKKIDIVHVGINWETYQPTSSLSTLKKQWGVSENTRVILYVGRIDKEKGIEVLIKAFALLVKSSTNTKLLIAGKPVAHSTHEEGEIYKKSLEQLAIDLGVAEYVNFLGHVTNTTSIYQISDVTVVPSLWSEPFGRVIIESMACGTPVVASCTGGIPEILTEEFEKKLFEPGNEQALLNTLTQTIDWRDRDSDLGNRCRQHILSKFNLDNMIDEIEKSLLSVIK</sequence>
<dbReference type="InterPro" id="IPR028098">
    <property type="entry name" value="Glyco_trans_4-like_N"/>
</dbReference>
<keyword evidence="4" id="KW-1185">Reference proteome</keyword>
<dbReference type="RefSeq" id="WP_193933800.1">
    <property type="nucleotide sequence ID" value="NZ_CAWPMZ010000089.1"/>
</dbReference>
<dbReference type="EMBL" id="JADEWN010000053">
    <property type="protein sequence ID" value="MBE9192369.1"/>
    <property type="molecule type" value="Genomic_DNA"/>
</dbReference>
<dbReference type="CDD" id="cd03801">
    <property type="entry name" value="GT4_PimA-like"/>
    <property type="match status" value="1"/>
</dbReference>
<evidence type="ECO:0000313" key="3">
    <source>
        <dbReference type="EMBL" id="MBE9192369.1"/>
    </source>
</evidence>
<proteinExistence type="predicted"/>
<feature type="domain" description="Glycosyl transferase family 1" evidence="1">
    <location>
        <begin position="181"/>
        <end position="355"/>
    </location>
</feature>
<dbReference type="Pfam" id="PF00534">
    <property type="entry name" value="Glycos_transf_1"/>
    <property type="match status" value="1"/>
</dbReference>
<dbReference type="Pfam" id="PF13439">
    <property type="entry name" value="Glyco_transf_4"/>
    <property type="match status" value="1"/>
</dbReference>
<comment type="caution">
    <text evidence="3">The sequence shown here is derived from an EMBL/GenBank/DDBJ whole genome shotgun (WGS) entry which is preliminary data.</text>
</comment>
<protein>
    <submittedName>
        <fullName evidence="3">Glycosyltransferase family 4 protein</fullName>
    </submittedName>
</protein>